<keyword evidence="1" id="KW-1133">Transmembrane helix</keyword>
<evidence type="ECO:0000313" key="2">
    <source>
        <dbReference type="EMBL" id="CAI4212421.1"/>
    </source>
</evidence>
<name>A0A9P1GX90_9PEZI</name>
<dbReference type="AlphaFoldDB" id="A0A9P1GX90"/>
<reference evidence="2" key="1">
    <citation type="submission" date="2022-11" db="EMBL/GenBank/DDBJ databases">
        <authorList>
            <person name="Scott C."/>
            <person name="Bruce N."/>
        </authorList>
    </citation>
    <scope>NUCLEOTIDE SEQUENCE</scope>
</reference>
<feature type="transmembrane region" description="Helical" evidence="1">
    <location>
        <begin position="520"/>
        <end position="544"/>
    </location>
</feature>
<organism evidence="2 3">
    <name type="scientific">Parascedosporium putredinis</name>
    <dbReference type="NCBI Taxonomy" id="1442378"/>
    <lineage>
        <taxon>Eukaryota</taxon>
        <taxon>Fungi</taxon>
        <taxon>Dikarya</taxon>
        <taxon>Ascomycota</taxon>
        <taxon>Pezizomycotina</taxon>
        <taxon>Sordariomycetes</taxon>
        <taxon>Hypocreomycetidae</taxon>
        <taxon>Microascales</taxon>
        <taxon>Microascaceae</taxon>
        <taxon>Parascedosporium</taxon>
    </lineage>
</organism>
<protein>
    <submittedName>
        <fullName evidence="2">Uncharacterized protein</fullName>
    </submittedName>
</protein>
<dbReference type="EMBL" id="CALLCH030000004">
    <property type="protein sequence ID" value="CAI4212421.1"/>
    <property type="molecule type" value="Genomic_DNA"/>
</dbReference>
<keyword evidence="3" id="KW-1185">Reference proteome</keyword>
<keyword evidence="1" id="KW-0472">Membrane</keyword>
<feature type="transmembrane region" description="Helical" evidence="1">
    <location>
        <begin position="47"/>
        <end position="70"/>
    </location>
</feature>
<comment type="caution">
    <text evidence="2">The sequence shown here is derived from an EMBL/GenBank/DDBJ whole genome shotgun (WGS) entry which is preliminary data.</text>
</comment>
<gene>
    <name evidence="2" type="ORF">PPNO1_LOCUS2179</name>
</gene>
<sequence>MLSAMLLEAFAVPLRVAPAISMMAANGVGLVSFLMNCFAGGSSRGTLVRVIVVGLTLSYCLLQFTSTILLSDVSRGFVTARIDEPQTPAALFGTVGPLGAGINGRYLYRKPIFPAFAELKEGIDGGVEESLTDRTADTGTTLRAYLPINDTQTRRDVQDYTGPATLFDNRVFCTRPLIQDPSFYAETHQSALALTGELRFSSVLGDDLPTIPRFSRASGGLDTIPILCSMPVRAPREEWSNAEQLPLSICLLQFDPLLGGVASIMHEAGGAAEEDNSVATTVAFLVVSTEGYDGWYNTFEPWASSPPQFTSEEDAGVWTRINTEWRNSSALVTLCYSSMAHVTTDIHAYRSGPATSEPTSKRNGTRLDTTDIQTYFGSGDTAEPSKRSLFDIERKNSWIAWKSNGSSIIEEELRDNSIGASVQEYLTLTTVNGSDPKIAKSIMMGDLVQVSLNDEAILGAQSAVFSDTLKKTRNPAKAVQSFLAMQQSLSYYDYLDHFNIYRPSTSRINSPVTRPVGRTFFFVAVATIAFHLVVVVLITVFFLARVRWITIGSPWQCLVHLNGQEMQRVVTDMGLVRNDDEAVDKLRKVGLEKEFVGLTESDEGIRILRMRKSTTVSQP</sequence>
<feature type="transmembrane region" description="Helical" evidence="1">
    <location>
        <begin position="12"/>
        <end position="35"/>
    </location>
</feature>
<evidence type="ECO:0000256" key="1">
    <source>
        <dbReference type="SAM" id="Phobius"/>
    </source>
</evidence>
<dbReference type="Proteomes" id="UP000838763">
    <property type="component" value="Unassembled WGS sequence"/>
</dbReference>
<keyword evidence="1" id="KW-0812">Transmembrane</keyword>
<dbReference type="OrthoDB" id="5428040at2759"/>
<proteinExistence type="predicted"/>
<accession>A0A9P1GX90</accession>
<evidence type="ECO:0000313" key="3">
    <source>
        <dbReference type="Proteomes" id="UP000838763"/>
    </source>
</evidence>